<organism evidence="2 3">
    <name type="scientific">Liparis tanakae</name>
    <name type="common">Tanaka's snailfish</name>
    <dbReference type="NCBI Taxonomy" id="230148"/>
    <lineage>
        <taxon>Eukaryota</taxon>
        <taxon>Metazoa</taxon>
        <taxon>Chordata</taxon>
        <taxon>Craniata</taxon>
        <taxon>Vertebrata</taxon>
        <taxon>Euteleostomi</taxon>
        <taxon>Actinopterygii</taxon>
        <taxon>Neopterygii</taxon>
        <taxon>Teleostei</taxon>
        <taxon>Neoteleostei</taxon>
        <taxon>Acanthomorphata</taxon>
        <taxon>Eupercaria</taxon>
        <taxon>Perciformes</taxon>
        <taxon>Cottioidei</taxon>
        <taxon>Cottales</taxon>
        <taxon>Liparidae</taxon>
        <taxon>Liparis</taxon>
    </lineage>
</organism>
<gene>
    <name evidence="2" type="ORF">EYF80_015654</name>
</gene>
<dbReference type="Proteomes" id="UP000314294">
    <property type="component" value="Unassembled WGS sequence"/>
</dbReference>
<feature type="compositionally biased region" description="Basic and acidic residues" evidence="1">
    <location>
        <begin position="45"/>
        <end position="66"/>
    </location>
</feature>
<name>A0A4Z2I815_9TELE</name>
<protein>
    <submittedName>
        <fullName evidence="2">Uncharacterized protein</fullName>
    </submittedName>
</protein>
<comment type="caution">
    <text evidence="2">The sequence shown here is derived from an EMBL/GenBank/DDBJ whole genome shotgun (WGS) entry which is preliminary data.</text>
</comment>
<reference evidence="2 3" key="1">
    <citation type="submission" date="2019-03" db="EMBL/GenBank/DDBJ databases">
        <title>First draft genome of Liparis tanakae, snailfish: a comprehensive survey of snailfish specific genes.</title>
        <authorList>
            <person name="Kim W."/>
            <person name="Song I."/>
            <person name="Jeong J.-H."/>
            <person name="Kim D."/>
            <person name="Kim S."/>
            <person name="Ryu S."/>
            <person name="Song J.Y."/>
            <person name="Lee S.K."/>
        </authorList>
    </citation>
    <scope>NUCLEOTIDE SEQUENCE [LARGE SCALE GENOMIC DNA]</scope>
    <source>
        <tissue evidence="2">Muscle</tissue>
    </source>
</reference>
<evidence type="ECO:0000313" key="2">
    <source>
        <dbReference type="EMBL" id="TNN74209.1"/>
    </source>
</evidence>
<dbReference type="AlphaFoldDB" id="A0A4Z2I815"/>
<dbReference type="EMBL" id="SRLO01000117">
    <property type="protein sequence ID" value="TNN74209.1"/>
    <property type="molecule type" value="Genomic_DNA"/>
</dbReference>
<sequence length="229" mass="25097">MGYWEPESGKGGTSGTVTGQEELGPSGTVTGQEELGPSDTVTGQEELRSRPREPASSRPPDRETRTHPSLLSKRRNDRRAGVLGRGNRHLAAPPDRGTRTRPSLLVALISELFAQLLHLLLKSVLCEVQDHHLRLKHSILSSVVARARALRYCSPDPVHQDRDSPSTYSRSQRGLHVLAFTRIHEGGQALKTVAGETQQVDDLEQVWRHHGDAEVEEAVAKADGALKPV</sequence>
<feature type="region of interest" description="Disordered" evidence="1">
    <location>
        <begin position="1"/>
        <end position="99"/>
    </location>
</feature>
<keyword evidence="3" id="KW-1185">Reference proteome</keyword>
<accession>A0A4Z2I815</accession>
<proteinExistence type="predicted"/>
<evidence type="ECO:0000256" key="1">
    <source>
        <dbReference type="SAM" id="MobiDB-lite"/>
    </source>
</evidence>
<evidence type="ECO:0000313" key="3">
    <source>
        <dbReference type="Proteomes" id="UP000314294"/>
    </source>
</evidence>